<dbReference type="Proteomes" id="UP001212263">
    <property type="component" value="Unassembled WGS sequence"/>
</dbReference>
<evidence type="ECO:0000313" key="2">
    <source>
        <dbReference type="EMBL" id="MDB9222055.1"/>
    </source>
</evidence>
<comment type="caution">
    <text evidence="2">The sequence shown here is derived from an EMBL/GenBank/DDBJ whole genome shotgun (WGS) entry which is preliminary data.</text>
</comment>
<dbReference type="AlphaFoldDB" id="A0AAW6FFG3"/>
<evidence type="ECO:0000259" key="1">
    <source>
        <dbReference type="Pfam" id="PF13004"/>
    </source>
</evidence>
<evidence type="ECO:0000313" key="3">
    <source>
        <dbReference type="Proteomes" id="UP001212263"/>
    </source>
</evidence>
<protein>
    <submittedName>
        <fullName evidence="2">BACON domain-containing carbohydrate-binding protein</fullName>
    </submittedName>
</protein>
<name>A0AAW6FFG3_9BACT</name>
<dbReference type="InterPro" id="IPR024361">
    <property type="entry name" value="BACON"/>
</dbReference>
<organism evidence="2 3">
    <name type="scientific">Odoribacter splanchnicus</name>
    <dbReference type="NCBI Taxonomy" id="28118"/>
    <lineage>
        <taxon>Bacteria</taxon>
        <taxon>Pseudomonadati</taxon>
        <taxon>Bacteroidota</taxon>
        <taxon>Bacteroidia</taxon>
        <taxon>Bacteroidales</taxon>
        <taxon>Odoribacteraceae</taxon>
        <taxon>Odoribacter</taxon>
    </lineage>
</organism>
<proteinExistence type="predicted"/>
<dbReference type="EMBL" id="JAQMRD010000003">
    <property type="protein sequence ID" value="MDB9222055.1"/>
    <property type="molecule type" value="Genomic_DNA"/>
</dbReference>
<dbReference type="RefSeq" id="WP_175315473.1">
    <property type="nucleotide sequence ID" value="NZ_BAABYK010000001.1"/>
</dbReference>
<gene>
    <name evidence="2" type="ORF">PN645_03425</name>
</gene>
<dbReference type="Pfam" id="PF13004">
    <property type="entry name" value="BACON"/>
    <property type="match status" value="1"/>
</dbReference>
<feature type="domain" description="BACON" evidence="1">
    <location>
        <begin position="87"/>
        <end position="133"/>
    </location>
</feature>
<reference evidence="2" key="1">
    <citation type="submission" date="2023-01" db="EMBL/GenBank/DDBJ databases">
        <title>Human gut microbiome strain richness.</title>
        <authorList>
            <person name="Chen-Liaw A."/>
        </authorList>
    </citation>
    <scope>NUCLEOTIDE SEQUENCE</scope>
    <source>
        <strain evidence="2">RTP21484st1_B7_RTP21484_190118</strain>
    </source>
</reference>
<accession>A0AAW6FFG3</accession>
<sequence length="136" mass="15514">MDRYLMMTLLSLLFLSCSHEENSLTRKDGDWDDDIKLSKHEIVFGSDEGSEVINSEGLWWLSGVEIPQSDIWYKGNGDIHTTGELGTYEWMTLEKPTNKSLLIKVDKNTGGERNFQIVVTCGDFFDYILVTQKGVK</sequence>
<dbReference type="PROSITE" id="PS51257">
    <property type="entry name" value="PROKAR_LIPOPROTEIN"/>
    <property type="match status" value="1"/>
</dbReference>